<comment type="caution">
    <text evidence="2">The sequence shown here is derived from an EMBL/GenBank/DDBJ whole genome shotgun (WGS) entry which is preliminary data.</text>
</comment>
<evidence type="ECO:0000313" key="3">
    <source>
        <dbReference type="Proteomes" id="UP000265520"/>
    </source>
</evidence>
<keyword evidence="3" id="KW-1185">Reference proteome</keyword>
<protein>
    <submittedName>
        <fullName evidence="2">DUF4283 domain protein</fullName>
    </submittedName>
</protein>
<gene>
    <name evidence="2" type="ORF">A2U01_0020184</name>
</gene>
<evidence type="ECO:0000313" key="2">
    <source>
        <dbReference type="EMBL" id="MCH99173.1"/>
    </source>
</evidence>
<accession>A0A392NIH6</accession>
<proteinExistence type="predicted"/>
<sequence>FKVVGGRYGEFLDFDENTASRAKLDVARIKIATRLRGNIDDPLKIKALGVLYTIWVVEDKSSEPVFNQGSRVEEQEYSWVGTSNFPAEAMVELEVATGGSVEEEMVNDGVDLQSGHVGEHGEKRISDGDGSLVKEASGQPKLLVSACILEATKGKSAQKDFRPEGFVGAKVSKCGTQDEKVGEGDSCVGLKSCDNGVKEMCLTWGREEDIGGSLEIQVPLNGRNIRSTLVPEPNRTRFQPRSTSLPPFRVSGQFFDLGLRVENGLDYSDSISQIEVRGGVHISSDKEEEYVSQRPISREKIPKKTTRG</sequence>
<feature type="region of interest" description="Disordered" evidence="1">
    <location>
        <begin position="283"/>
        <end position="308"/>
    </location>
</feature>
<evidence type="ECO:0000256" key="1">
    <source>
        <dbReference type="SAM" id="MobiDB-lite"/>
    </source>
</evidence>
<dbReference type="Proteomes" id="UP000265520">
    <property type="component" value="Unassembled WGS sequence"/>
</dbReference>
<dbReference type="AlphaFoldDB" id="A0A392NIH6"/>
<dbReference type="EMBL" id="LXQA010039579">
    <property type="protein sequence ID" value="MCH99173.1"/>
    <property type="molecule type" value="Genomic_DNA"/>
</dbReference>
<feature type="non-terminal residue" evidence="2">
    <location>
        <position position="1"/>
    </location>
</feature>
<reference evidence="2 3" key="1">
    <citation type="journal article" date="2018" name="Front. Plant Sci.">
        <title>Red Clover (Trifolium pratense) and Zigzag Clover (T. medium) - A Picture of Genomic Similarities and Differences.</title>
        <authorList>
            <person name="Dluhosova J."/>
            <person name="Istvanek J."/>
            <person name="Nedelnik J."/>
            <person name="Repkova J."/>
        </authorList>
    </citation>
    <scope>NUCLEOTIDE SEQUENCE [LARGE SCALE GENOMIC DNA]</scope>
    <source>
        <strain evidence="3">cv. 10/8</strain>
        <tissue evidence="2">Leaf</tissue>
    </source>
</reference>
<organism evidence="2 3">
    <name type="scientific">Trifolium medium</name>
    <dbReference type="NCBI Taxonomy" id="97028"/>
    <lineage>
        <taxon>Eukaryota</taxon>
        <taxon>Viridiplantae</taxon>
        <taxon>Streptophyta</taxon>
        <taxon>Embryophyta</taxon>
        <taxon>Tracheophyta</taxon>
        <taxon>Spermatophyta</taxon>
        <taxon>Magnoliopsida</taxon>
        <taxon>eudicotyledons</taxon>
        <taxon>Gunneridae</taxon>
        <taxon>Pentapetalae</taxon>
        <taxon>rosids</taxon>
        <taxon>fabids</taxon>
        <taxon>Fabales</taxon>
        <taxon>Fabaceae</taxon>
        <taxon>Papilionoideae</taxon>
        <taxon>50 kb inversion clade</taxon>
        <taxon>NPAAA clade</taxon>
        <taxon>Hologalegina</taxon>
        <taxon>IRL clade</taxon>
        <taxon>Trifolieae</taxon>
        <taxon>Trifolium</taxon>
    </lineage>
</organism>
<feature type="compositionally biased region" description="Basic and acidic residues" evidence="1">
    <location>
        <begin position="283"/>
        <end position="302"/>
    </location>
</feature>
<name>A0A392NIH6_9FABA</name>